<evidence type="ECO:0000313" key="8">
    <source>
        <dbReference type="EMBL" id="MDT0575420.1"/>
    </source>
</evidence>
<evidence type="ECO:0000256" key="4">
    <source>
        <dbReference type="ARBA" id="ARBA00022833"/>
    </source>
</evidence>
<evidence type="ECO:0000259" key="7">
    <source>
        <dbReference type="Pfam" id="PF01435"/>
    </source>
</evidence>
<comment type="similarity">
    <text evidence="6">Belongs to the peptidase M48 family.</text>
</comment>
<evidence type="ECO:0000256" key="2">
    <source>
        <dbReference type="ARBA" id="ARBA00022723"/>
    </source>
</evidence>
<comment type="cofactor">
    <cofactor evidence="6">
        <name>Zn(2+)</name>
        <dbReference type="ChEBI" id="CHEBI:29105"/>
    </cofactor>
    <text evidence="6">Binds 1 zinc ion per subunit.</text>
</comment>
<dbReference type="SUPFAM" id="SSF48452">
    <property type="entry name" value="TPR-like"/>
    <property type="match status" value="1"/>
</dbReference>
<dbReference type="Proteomes" id="UP001259803">
    <property type="component" value="Unassembled WGS sequence"/>
</dbReference>
<accession>A0ABU2ZFP4</accession>
<keyword evidence="2" id="KW-0479">Metal-binding</keyword>
<dbReference type="Pfam" id="PF13432">
    <property type="entry name" value="TPR_16"/>
    <property type="match status" value="2"/>
</dbReference>
<evidence type="ECO:0000256" key="5">
    <source>
        <dbReference type="ARBA" id="ARBA00023049"/>
    </source>
</evidence>
<name>A0ABU2ZFP4_9SPHN</name>
<organism evidence="8 9">
    <name type="scientific">Croceicoccus esteveae</name>
    <dbReference type="NCBI Taxonomy" id="3075597"/>
    <lineage>
        <taxon>Bacteria</taxon>
        <taxon>Pseudomonadati</taxon>
        <taxon>Pseudomonadota</taxon>
        <taxon>Alphaproteobacteria</taxon>
        <taxon>Sphingomonadales</taxon>
        <taxon>Erythrobacteraceae</taxon>
        <taxon>Croceicoccus</taxon>
    </lineage>
</organism>
<dbReference type="CDD" id="cd07324">
    <property type="entry name" value="M48C_Oma1-like"/>
    <property type="match status" value="1"/>
</dbReference>
<protein>
    <submittedName>
        <fullName evidence="8">M48 family metalloprotease</fullName>
        <ecNumber evidence="8">3.4.24.-</ecNumber>
    </submittedName>
</protein>
<comment type="caution">
    <text evidence="8">The sequence shown here is derived from an EMBL/GenBank/DDBJ whole genome shotgun (WGS) entry which is preliminary data.</text>
</comment>
<dbReference type="InterPro" id="IPR011990">
    <property type="entry name" value="TPR-like_helical_dom_sf"/>
</dbReference>
<dbReference type="Gene3D" id="3.30.2010.10">
    <property type="entry name" value="Metalloproteases ('zincins'), catalytic domain"/>
    <property type="match status" value="1"/>
</dbReference>
<dbReference type="EC" id="3.4.24.-" evidence="8"/>
<keyword evidence="5 6" id="KW-0482">Metalloprotease</keyword>
<feature type="domain" description="Peptidase M48" evidence="7">
    <location>
        <begin position="21"/>
        <end position="208"/>
    </location>
</feature>
<dbReference type="RefSeq" id="WP_311339981.1">
    <property type="nucleotide sequence ID" value="NZ_JAVRHS010000002.1"/>
</dbReference>
<keyword evidence="3 6" id="KW-0378">Hydrolase</keyword>
<dbReference type="GO" id="GO:0008237">
    <property type="term" value="F:metallopeptidase activity"/>
    <property type="evidence" value="ECO:0007669"/>
    <property type="project" value="UniProtKB-KW"/>
</dbReference>
<dbReference type="Gene3D" id="1.25.40.10">
    <property type="entry name" value="Tetratricopeptide repeat domain"/>
    <property type="match status" value="1"/>
</dbReference>
<dbReference type="PANTHER" id="PTHR22726:SF1">
    <property type="entry name" value="METALLOENDOPEPTIDASE OMA1, MITOCHONDRIAL"/>
    <property type="match status" value="1"/>
</dbReference>
<proteinExistence type="inferred from homology"/>
<evidence type="ECO:0000256" key="3">
    <source>
        <dbReference type="ARBA" id="ARBA00022801"/>
    </source>
</evidence>
<dbReference type="EMBL" id="JAVRHS010000002">
    <property type="protein sequence ID" value="MDT0575420.1"/>
    <property type="molecule type" value="Genomic_DNA"/>
</dbReference>
<keyword evidence="9" id="KW-1185">Reference proteome</keyword>
<dbReference type="Pfam" id="PF01435">
    <property type="entry name" value="Peptidase_M48"/>
    <property type="match status" value="1"/>
</dbReference>
<gene>
    <name evidence="8" type="ORF">RM533_04405</name>
</gene>
<dbReference type="PANTHER" id="PTHR22726">
    <property type="entry name" value="METALLOENDOPEPTIDASE OMA1"/>
    <property type="match status" value="1"/>
</dbReference>
<evidence type="ECO:0000313" key="9">
    <source>
        <dbReference type="Proteomes" id="UP001259803"/>
    </source>
</evidence>
<dbReference type="InterPro" id="IPR001915">
    <property type="entry name" value="Peptidase_M48"/>
</dbReference>
<reference evidence="8 9" key="1">
    <citation type="submission" date="2023-09" db="EMBL/GenBank/DDBJ databases">
        <authorList>
            <person name="Rey-Velasco X."/>
        </authorList>
    </citation>
    <scope>NUCLEOTIDE SEQUENCE [LARGE SCALE GENOMIC DNA]</scope>
    <source>
        <strain evidence="8 9">F390</strain>
    </source>
</reference>
<evidence type="ECO:0000256" key="6">
    <source>
        <dbReference type="RuleBase" id="RU003983"/>
    </source>
</evidence>
<dbReference type="InterPro" id="IPR051156">
    <property type="entry name" value="Mito/Outer_Membr_Metalloprot"/>
</dbReference>
<keyword evidence="1 6" id="KW-0645">Protease</keyword>
<sequence length="437" mass="46943">MLCLRPVMAQSILRDAETEALLNDMAAPLVRAAGLEPGNVRIVLVGDQTVNAFVAGGQAIYIHSGLINEADTALEVQGVIAHELGHITGGHIINFSEGARAASNISILSLILGAAAAAAGGGEAAMGVMAAGQQAAMGQFLAFTRGQEAAADLAGAKYLSGAELSGRGSLAFFRKLQSLERRAGYYPSDQDSFFRTHPLSRERIDTLSMVYEQDAAWDNSADDELERRFQRVKAKLYGYIAPPDRVLVSYPETLRTVPAHYARAYSRFREALMPQALAEADALLAADPRDPYFLELKGQILLEGGRAEEALPPLREAVRITGNQPLIATLFGHALLATEDNGHHAEAERVLRAAVAMDRLNPQAWYQLGRIYAARGDTARARLASAETMMMTGDATAALQNAQAAEAALPAGTADWLRAQDIGLQARGVIERDRKRN</sequence>
<evidence type="ECO:0000256" key="1">
    <source>
        <dbReference type="ARBA" id="ARBA00022670"/>
    </source>
</evidence>
<keyword evidence="4 6" id="KW-0862">Zinc</keyword>